<name>A0A8J2YIF1_9BACL</name>
<accession>A0A8J2YIF1</accession>
<dbReference type="InterPro" id="IPR000515">
    <property type="entry name" value="MetI-like"/>
</dbReference>
<feature type="transmembrane region" description="Helical" evidence="8">
    <location>
        <begin position="23"/>
        <end position="43"/>
    </location>
</feature>
<evidence type="ECO:0000259" key="9">
    <source>
        <dbReference type="PROSITE" id="PS50928"/>
    </source>
</evidence>
<reference evidence="10" key="1">
    <citation type="journal article" date="2014" name="Int. J. Syst. Evol. Microbiol.">
        <title>Complete genome sequence of Corynebacterium casei LMG S-19264T (=DSM 44701T), isolated from a smear-ripened cheese.</title>
        <authorList>
            <consortium name="US DOE Joint Genome Institute (JGI-PGF)"/>
            <person name="Walter F."/>
            <person name="Albersmeier A."/>
            <person name="Kalinowski J."/>
            <person name="Ruckert C."/>
        </authorList>
    </citation>
    <scope>NUCLEOTIDE SEQUENCE</scope>
    <source>
        <strain evidence="10">CGMCC 1.15371</strain>
    </source>
</reference>
<dbReference type="InterPro" id="IPR043429">
    <property type="entry name" value="ArtM/GltK/GlnP/TcyL/YhdX-like"/>
</dbReference>
<feature type="transmembrane region" description="Helical" evidence="8">
    <location>
        <begin position="64"/>
        <end position="93"/>
    </location>
</feature>
<keyword evidence="5" id="KW-0029">Amino-acid transport</keyword>
<dbReference type="InterPro" id="IPR010065">
    <property type="entry name" value="AA_ABC_transptr_permease_3TM"/>
</dbReference>
<evidence type="ECO:0000256" key="6">
    <source>
        <dbReference type="ARBA" id="ARBA00022989"/>
    </source>
</evidence>
<keyword evidence="6 8" id="KW-1133">Transmembrane helix</keyword>
<evidence type="ECO:0000256" key="8">
    <source>
        <dbReference type="RuleBase" id="RU363032"/>
    </source>
</evidence>
<evidence type="ECO:0000256" key="1">
    <source>
        <dbReference type="ARBA" id="ARBA00004651"/>
    </source>
</evidence>
<evidence type="ECO:0000256" key="2">
    <source>
        <dbReference type="ARBA" id="ARBA00022448"/>
    </source>
</evidence>
<feature type="domain" description="ABC transmembrane type-1" evidence="9">
    <location>
        <begin position="19"/>
        <end position="207"/>
    </location>
</feature>
<dbReference type="PANTHER" id="PTHR30614">
    <property type="entry name" value="MEMBRANE COMPONENT OF AMINO ACID ABC TRANSPORTER"/>
    <property type="match status" value="1"/>
</dbReference>
<dbReference type="NCBIfam" id="TIGR01726">
    <property type="entry name" value="HEQRo_perm_3TM"/>
    <property type="match status" value="1"/>
</dbReference>
<dbReference type="InterPro" id="IPR035906">
    <property type="entry name" value="MetI-like_sf"/>
</dbReference>
<sequence length="216" mass="23988">MTIDPWLAIQSFPYVIRGLGNTLLISVVSMLVGLVISVGLALMRNSDRRILNWPARFYISFMRGMPIIVFLFILYLGFPVIGINFSAMTAALIGFSLNSAGYMAEINRAAINAIPVAQWEGAKALGFKTHQVLTYIIFPQAFRIAIPSLGNVFLDLVKSSSLAATISVSELFQKSQVVAGRTLDSFTMYILVAVIYWIVCLLISMLQNVLEKRYHI</sequence>
<keyword evidence="2 8" id="KW-0813">Transport</keyword>
<comment type="subcellular location">
    <subcellularLocation>
        <location evidence="1 8">Cell membrane</location>
        <topology evidence="1 8">Multi-pass membrane protein</topology>
    </subcellularLocation>
</comment>
<evidence type="ECO:0000313" key="10">
    <source>
        <dbReference type="EMBL" id="GGE44184.1"/>
    </source>
</evidence>
<comment type="similarity">
    <text evidence="8">Belongs to the binding-protein-dependent transport system permease family.</text>
</comment>
<dbReference type="SUPFAM" id="SSF161098">
    <property type="entry name" value="MetI-like"/>
    <property type="match status" value="1"/>
</dbReference>
<dbReference type="EMBL" id="BMIR01000010">
    <property type="protein sequence ID" value="GGE44184.1"/>
    <property type="molecule type" value="Genomic_DNA"/>
</dbReference>
<dbReference type="GO" id="GO:0043190">
    <property type="term" value="C:ATP-binding cassette (ABC) transporter complex"/>
    <property type="evidence" value="ECO:0007669"/>
    <property type="project" value="InterPro"/>
</dbReference>
<dbReference type="AlphaFoldDB" id="A0A8J2YIF1"/>
<dbReference type="PANTHER" id="PTHR30614:SF0">
    <property type="entry name" value="L-CYSTINE TRANSPORT SYSTEM PERMEASE PROTEIN TCYL"/>
    <property type="match status" value="1"/>
</dbReference>
<evidence type="ECO:0000256" key="7">
    <source>
        <dbReference type="ARBA" id="ARBA00023136"/>
    </source>
</evidence>
<organism evidence="10 11">
    <name type="scientific">Pullulanibacillus camelliae</name>
    <dbReference type="NCBI Taxonomy" id="1707096"/>
    <lineage>
        <taxon>Bacteria</taxon>
        <taxon>Bacillati</taxon>
        <taxon>Bacillota</taxon>
        <taxon>Bacilli</taxon>
        <taxon>Bacillales</taxon>
        <taxon>Sporolactobacillaceae</taxon>
        <taxon>Pullulanibacillus</taxon>
    </lineage>
</organism>
<comment type="caution">
    <text evidence="10">The sequence shown here is derived from an EMBL/GenBank/DDBJ whole genome shotgun (WGS) entry which is preliminary data.</text>
</comment>
<keyword evidence="11" id="KW-1185">Reference proteome</keyword>
<dbReference type="RefSeq" id="WP_188694077.1">
    <property type="nucleotide sequence ID" value="NZ_BMIR01000010.1"/>
</dbReference>
<keyword evidence="4 8" id="KW-0812">Transmembrane</keyword>
<dbReference type="CDD" id="cd06261">
    <property type="entry name" value="TM_PBP2"/>
    <property type="match status" value="1"/>
</dbReference>
<feature type="transmembrane region" description="Helical" evidence="8">
    <location>
        <begin position="186"/>
        <end position="206"/>
    </location>
</feature>
<dbReference type="PROSITE" id="PS50928">
    <property type="entry name" value="ABC_TM1"/>
    <property type="match status" value="1"/>
</dbReference>
<dbReference type="Pfam" id="PF00528">
    <property type="entry name" value="BPD_transp_1"/>
    <property type="match status" value="1"/>
</dbReference>
<evidence type="ECO:0000256" key="5">
    <source>
        <dbReference type="ARBA" id="ARBA00022970"/>
    </source>
</evidence>
<evidence type="ECO:0000256" key="3">
    <source>
        <dbReference type="ARBA" id="ARBA00022475"/>
    </source>
</evidence>
<keyword evidence="3" id="KW-1003">Cell membrane</keyword>
<keyword evidence="7 8" id="KW-0472">Membrane</keyword>
<dbReference type="GO" id="GO:0022857">
    <property type="term" value="F:transmembrane transporter activity"/>
    <property type="evidence" value="ECO:0007669"/>
    <property type="project" value="InterPro"/>
</dbReference>
<proteinExistence type="inferred from homology"/>
<gene>
    <name evidence="10" type="primary">yckA</name>
    <name evidence="10" type="ORF">GCM10011391_23720</name>
</gene>
<evidence type="ECO:0000313" key="11">
    <source>
        <dbReference type="Proteomes" id="UP000628775"/>
    </source>
</evidence>
<dbReference type="Proteomes" id="UP000628775">
    <property type="component" value="Unassembled WGS sequence"/>
</dbReference>
<dbReference type="GO" id="GO:0006865">
    <property type="term" value="P:amino acid transport"/>
    <property type="evidence" value="ECO:0007669"/>
    <property type="project" value="UniProtKB-KW"/>
</dbReference>
<evidence type="ECO:0000256" key="4">
    <source>
        <dbReference type="ARBA" id="ARBA00022692"/>
    </source>
</evidence>
<reference evidence="10" key="2">
    <citation type="submission" date="2020-09" db="EMBL/GenBank/DDBJ databases">
        <authorList>
            <person name="Sun Q."/>
            <person name="Zhou Y."/>
        </authorList>
    </citation>
    <scope>NUCLEOTIDE SEQUENCE</scope>
    <source>
        <strain evidence="10">CGMCC 1.15371</strain>
    </source>
</reference>
<dbReference type="Gene3D" id="1.10.3720.10">
    <property type="entry name" value="MetI-like"/>
    <property type="match status" value="1"/>
</dbReference>
<protein>
    <submittedName>
        <fullName evidence="10">Putative amino-acid ABC transporter permease protein YckA</fullName>
    </submittedName>
</protein>
<dbReference type="FunFam" id="1.10.3720.10:FF:000006">
    <property type="entry name" value="Glutamate/aspartate ABC transporter, permease protein GltK"/>
    <property type="match status" value="1"/>
</dbReference>